<organism evidence="1 2">
    <name type="scientific">Metarhizobium album</name>
    <dbReference type="NCBI Taxonomy" id="2182425"/>
    <lineage>
        <taxon>Bacteria</taxon>
        <taxon>Pseudomonadati</taxon>
        <taxon>Pseudomonadota</taxon>
        <taxon>Alphaproteobacteria</taxon>
        <taxon>Hyphomicrobiales</taxon>
        <taxon>Rhizobiaceae</taxon>
        <taxon>Metarhizobium</taxon>
    </lineage>
</organism>
<reference evidence="1 2" key="1">
    <citation type="submission" date="2018-05" db="EMBL/GenBank/DDBJ databases">
        <title>The draft genome of strain NS-104.</title>
        <authorList>
            <person name="Hang P."/>
            <person name="Jiang J."/>
        </authorList>
    </citation>
    <scope>NUCLEOTIDE SEQUENCE [LARGE SCALE GENOMIC DNA]</scope>
    <source>
        <strain evidence="1 2">NS-104</strain>
    </source>
</reference>
<gene>
    <name evidence="1" type="ORF">DEM27_05750</name>
</gene>
<dbReference type="AlphaFoldDB" id="A0A2U2DV15"/>
<sequence length="141" mass="15887">MNDMARKLALLGLTDAEMAEFFGVTERTFNNWKDEFPAFFQSLNEGKTIADANVADSLYRRAVGEVVFVEKRVKGKDGEYEIIRLSQQIPADPGAAKLWLTNRRPQQWREKQEIDHKSSDGSMTPVRVELVALTPNADGKG</sequence>
<accession>A0A2U2DV15</accession>
<keyword evidence="2" id="KW-1185">Reference proteome</keyword>
<dbReference type="Proteomes" id="UP000245252">
    <property type="component" value="Unassembled WGS sequence"/>
</dbReference>
<evidence type="ECO:0000313" key="1">
    <source>
        <dbReference type="EMBL" id="PWE57144.1"/>
    </source>
</evidence>
<dbReference type="EMBL" id="QFBC01000002">
    <property type="protein sequence ID" value="PWE57144.1"/>
    <property type="molecule type" value="Genomic_DNA"/>
</dbReference>
<dbReference type="OrthoDB" id="7473113at2"/>
<proteinExistence type="predicted"/>
<protein>
    <submittedName>
        <fullName evidence="1">Terminase</fullName>
    </submittedName>
</protein>
<name>A0A2U2DV15_9HYPH</name>
<evidence type="ECO:0000313" key="2">
    <source>
        <dbReference type="Proteomes" id="UP000245252"/>
    </source>
</evidence>
<comment type="caution">
    <text evidence="1">The sequence shown here is derived from an EMBL/GenBank/DDBJ whole genome shotgun (WGS) entry which is preliminary data.</text>
</comment>
<dbReference type="RefSeq" id="WP_109457247.1">
    <property type="nucleotide sequence ID" value="NZ_QFBC01000002.1"/>
</dbReference>